<feature type="compositionally biased region" description="Basic and acidic residues" evidence="1">
    <location>
        <begin position="662"/>
        <end position="679"/>
    </location>
</feature>
<dbReference type="PANTHER" id="PTHR38700:SF1">
    <property type="entry name" value="PH DOMAIN-CONTAINING PROTEIN"/>
    <property type="match status" value="1"/>
</dbReference>
<feature type="compositionally biased region" description="Polar residues" evidence="1">
    <location>
        <begin position="625"/>
        <end position="647"/>
    </location>
</feature>
<feature type="compositionally biased region" description="Polar residues" evidence="1">
    <location>
        <begin position="731"/>
        <end position="742"/>
    </location>
</feature>
<feature type="compositionally biased region" description="Basic and acidic residues" evidence="1">
    <location>
        <begin position="244"/>
        <end position="254"/>
    </location>
</feature>
<dbReference type="InterPro" id="IPR011993">
    <property type="entry name" value="PH-like_dom_sf"/>
</dbReference>
<keyword evidence="3" id="KW-1185">Reference proteome</keyword>
<feature type="compositionally biased region" description="Polar residues" evidence="1">
    <location>
        <begin position="694"/>
        <end position="716"/>
    </location>
</feature>
<accession>A0A6H0Y3Q8</accession>
<evidence type="ECO:0008006" key="4">
    <source>
        <dbReference type="Google" id="ProtNLM"/>
    </source>
</evidence>
<dbReference type="Proteomes" id="UP000503462">
    <property type="component" value="Chromosome 5"/>
</dbReference>
<evidence type="ECO:0000313" key="3">
    <source>
        <dbReference type="Proteomes" id="UP000503462"/>
    </source>
</evidence>
<feature type="compositionally biased region" description="Polar residues" evidence="1">
    <location>
        <begin position="118"/>
        <end position="131"/>
    </location>
</feature>
<organism evidence="2 3">
    <name type="scientific">Peltaster fructicola</name>
    <dbReference type="NCBI Taxonomy" id="286661"/>
    <lineage>
        <taxon>Eukaryota</taxon>
        <taxon>Fungi</taxon>
        <taxon>Dikarya</taxon>
        <taxon>Ascomycota</taxon>
        <taxon>Pezizomycotina</taxon>
        <taxon>Dothideomycetes</taxon>
        <taxon>Dothideomycetes incertae sedis</taxon>
        <taxon>Peltaster</taxon>
    </lineage>
</organism>
<feature type="region of interest" description="Disordered" evidence="1">
    <location>
        <begin position="729"/>
        <end position="750"/>
    </location>
</feature>
<proteinExistence type="predicted"/>
<dbReference type="EMBL" id="CP051143">
    <property type="protein sequence ID" value="QIX01633.1"/>
    <property type="molecule type" value="Genomic_DNA"/>
</dbReference>
<feature type="compositionally biased region" description="Polar residues" evidence="1">
    <location>
        <begin position="183"/>
        <end position="200"/>
    </location>
</feature>
<dbReference type="InterPro" id="IPR029071">
    <property type="entry name" value="Ubiquitin-like_domsf"/>
</dbReference>
<dbReference type="OrthoDB" id="43122at2759"/>
<name>A0A6H0Y3Q8_9PEZI</name>
<protein>
    <recommendedName>
        <fullName evidence="4">PH domain-containing protein</fullName>
    </recommendedName>
</protein>
<feature type="compositionally biased region" description="Basic and acidic residues" evidence="1">
    <location>
        <begin position="596"/>
        <end position="606"/>
    </location>
</feature>
<feature type="compositionally biased region" description="Pro residues" evidence="1">
    <location>
        <begin position="212"/>
        <end position="228"/>
    </location>
</feature>
<evidence type="ECO:0000313" key="2">
    <source>
        <dbReference type="EMBL" id="QIX01633.1"/>
    </source>
</evidence>
<gene>
    <name evidence="2" type="ORF">AMS68_007150</name>
</gene>
<evidence type="ECO:0000256" key="1">
    <source>
        <dbReference type="SAM" id="MobiDB-lite"/>
    </source>
</evidence>
<dbReference type="PANTHER" id="PTHR38700">
    <property type="entry name" value="YALI0E22418P"/>
    <property type="match status" value="1"/>
</dbReference>
<dbReference type="Gene3D" id="2.30.29.30">
    <property type="entry name" value="Pleckstrin-homology domain (PH domain)/Phosphotyrosine-binding domain (PTB)"/>
    <property type="match status" value="1"/>
</dbReference>
<dbReference type="SUPFAM" id="SSF54236">
    <property type="entry name" value="Ubiquitin-like"/>
    <property type="match status" value="1"/>
</dbReference>
<feature type="region of interest" description="Disordered" evidence="1">
    <location>
        <begin position="25"/>
        <end position="286"/>
    </location>
</feature>
<reference evidence="2 3" key="1">
    <citation type="journal article" date="2016" name="Sci. Rep.">
        <title>Peltaster fructicola genome reveals evolution from an invasive phytopathogen to an ectophytic parasite.</title>
        <authorList>
            <person name="Xu C."/>
            <person name="Chen H."/>
            <person name="Gleason M.L."/>
            <person name="Xu J.R."/>
            <person name="Liu H."/>
            <person name="Zhang R."/>
            <person name="Sun G."/>
        </authorList>
    </citation>
    <scope>NUCLEOTIDE SEQUENCE [LARGE SCALE GENOMIC DNA]</scope>
    <source>
        <strain evidence="2 3">LNHT1506</strain>
    </source>
</reference>
<feature type="compositionally biased region" description="Basic and acidic residues" evidence="1">
    <location>
        <begin position="784"/>
        <end position="801"/>
    </location>
</feature>
<feature type="region of interest" description="Disordered" evidence="1">
    <location>
        <begin position="1"/>
        <end position="20"/>
    </location>
</feature>
<dbReference type="AlphaFoldDB" id="A0A6H0Y3Q8"/>
<sequence>MAETQLPNLQPQRKASRYRAQRIQAHLDSTNALPLPCAQASPTTPQDPLERSRSRYRRKPSVADTQGQIPEVPAIPQAQLPKQPSQSELSPKSRYRSAAPPSSGASNVRPLRREQSSEHFSSTQPTSNSTRPARPLRREQSSEHFFPLLPTSNSTQSVRPLRREQSSEHFSPPPPKLSRRVDSGTTLESPRSLQSIQHASKSPETPPSLTQSPPPTGELFPPPRPPTPVKLDGPPTSGQIRATRPTEHHDEKSKGFGFGLFKRKHDQNAVKPPGTAGTKSSNEEDEIVPAGDAPVSAVNAGERRVLLECGTYKMMYPVTPTTTPVDLIKSAATTMSNPINVKSAVLLEYFGSVGVHRAIRRYEHIRDVMNSWDHDAQNSLLLIDPGTSSSETELGLSAVPKTKPRDASWTLYFSQSVGKWDKRIVHLKRDGQISVQKDPKKPNDQTNVCHLSDFDIYTPTQEKIKKKIKPPKKNCFAIKSQQKSSMFENTTNFVHFFCVNEKSVADDFHAAVQAWRSWYLVNVMGAGIFTQTADPSGRKAGISSPAVQSPLEIDSVESHYQLGTFSSLLDMDHFNNKRLSSYMVAPSAVKAPSKQRIPDIPRRSQLAEDEPLALLKTADVDNNRVARSQTQRRQPSTELRRTGTTPAKTHRPLISLAAVDRLPPRSSREFHSDRGHALIDKATSPITQEHDRQNSQQVSATAMQSINPRQSLQSTRDSVDLEPFTGEGLLAQSQGGWGNSNRGRGVLDGAHAKGPMVEISGHDRFTQGSLLRSVERQQGAKGPVIDRAKTVEKDVKTGERL</sequence>
<feature type="compositionally biased region" description="Polar residues" evidence="1">
    <location>
        <begin position="80"/>
        <end position="90"/>
    </location>
</feature>
<feature type="compositionally biased region" description="Polar residues" evidence="1">
    <location>
        <begin position="1"/>
        <end position="13"/>
    </location>
</feature>
<feature type="region of interest" description="Disordered" evidence="1">
    <location>
        <begin position="588"/>
        <end position="717"/>
    </location>
</feature>
<feature type="region of interest" description="Disordered" evidence="1">
    <location>
        <begin position="772"/>
        <end position="801"/>
    </location>
</feature>